<dbReference type="Proteomes" id="UP000298416">
    <property type="component" value="Unassembled WGS sequence"/>
</dbReference>
<organism evidence="2">
    <name type="scientific">Salvia splendens</name>
    <name type="common">Scarlet sage</name>
    <dbReference type="NCBI Taxonomy" id="180675"/>
    <lineage>
        <taxon>Eukaryota</taxon>
        <taxon>Viridiplantae</taxon>
        <taxon>Streptophyta</taxon>
        <taxon>Embryophyta</taxon>
        <taxon>Tracheophyta</taxon>
        <taxon>Spermatophyta</taxon>
        <taxon>Magnoliopsida</taxon>
        <taxon>eudicotyledons</taxon>
        <taxon>Gunneridae</taxon>
        <taxon>Pentapetalae</taxon>
        <taxon>asterids</taxon>
        <taxon>lamiids</taxon>
        <taxon>Lamiales</taxon>
        <taxon>Lamiaceae</taxon>
        <taxon>Nepetoideae</taxon>
        <taxon>Mentheae</taxon>
        <taxon>Salviinae</taxon>
        <taxon>Salvia</taxon>
        <taxon>Salvia subgen. Calosphace</taxon>
        <taxon>core Calosphace</taxon>
    </lineage>
</organism>
<gene>
    <name evidence="2" type="ORF">SASPL_141027</name>
</gene>
<protein>
    <submittedName>
        <fullName evidence="2">Uncharacterized protein</fullName>
    </submittedName>
</protein>
<reference evidence="2" key="1">
    <citation type="submission" date="2018-01" db="EMBL/GenBank/DDBJ databases">
        <authorList>
            <person name="Mao J.F."/>
        </authorList>
    </citation>
    <scope>NUCLEOTIDE SEQUENCE</scope>
    <source>
        <strain evidence="2">Huo1</strain>
        <tissue evidence="2">Leaf</tissue>
    </source>
</reference>
<feature type="region of interest" description="Disordered" evidence="1">
    <location>
        <begin position="45"/>
        <end position="66"/>
    </location>
</feature>
<sequence>MSRFRGKALSLNTGWTFLMKRGTSVLSVLNMSNVVGGSAAVAFGGGGPSGVPPEKPSRKYKKGDRTRRLWSHREEEILAATLVELVALGWKSDNGFRTGYLQKAGVDPKAKFIRHKSWPLWETWKIIFGKDRAIGGCAENISVAAARLRVSGGGGSQCDESDSHPPFVLVPFTDPEAPEEENIADHIISGTSYKQPVNAKSGGEKLLSSKIGYDFDLRHARQALFQKLGEVDGLTIAQKYRLCNILGDKPQRLEVFIGMPPPDRLGSFCMWLLWFRRVSVEQEWVMYVRIMSFPFKPCLDVSTFHNVVEVRPRLISGGPFRRIDVVFLDKKFATHA</sequence>
<dbReference type="AlphaFoldDB" id="A0A8X8WRH0"/>
<evidence type="ECO:0000256" key="1">
    <source>
        <dbReference type="SAM" id="MobiDB-lite"/>
    </source>
</evidence>
<evidence type="ECO:0000313" key="3">
    <source>
        <dbReference type="Proteomes" id="UP000298416"/>
    </source>
</evidence>
<comment type="caution">
    <text evidence="2">The sequence shown here is derived from an EMBL/GenBank/DDBJ whole genome shotgun (WGS) entry which is preliminary data.</text>
</comment>
<proteinExistence type="predicted"/>
<dbReference type="PANTHER" id="PTHR46250">
    <property type="entry name" value="MYB/SANT-LIKE DNA-BINDING DOMAIN PROTEIN-RELATED"/>
    <property type="match status" value="1"/>
</dbReference>
<accession>A0A8X8WRH0</accession>
<evidence type="ECO:0000313" key="2">
    <source>
        <dbReference type="EMBL" id="KAG6399546.1"/>
    </source>
</evidence>
<keyword evidence="3" id="KW-1185">Reference proteome</keyword>
<reference evidence="2" key="2">
    <citation type="submission" date="2020-08" db="EMBL/GenBank/DDBJ databases">
        <title>Plant Genome Project.</title>
        <authorList>
            <person name="Zhang R.-G."/>
        </authorList>
    </citation>
    <scope>NUCLEOTIDE SEQUENCE</scope>
    <source>
        <strain evidence="2">Huo1</strain>
        <tissue evidence="2">Leaf</tissue>
    </source>
</reference>
<name>A0A8X8WRH0_SALSN</name>
<dbReference type="EMBL" id="PNBA02000015">
    <property type="protein sequence ID" value="KAG6399546.1"/>
    <property type="molecule type" value="Genomic_DNA"/>
</dbReference>